<keyword evidence="6" id="KW-1185">Reference proteome</keyword>
<dbReference type="InterPro" id="IPR004984">
    <property type="entry name" value="Mycoplasma_lipoprotein_cen_dom"/>
</dbReference>
<sequence length="704" mass="77941">MKKVTKFLAATAVLVAPVAGLAASCQAGRFDQNDDGKLLILSPWSDSNRQGQILREVVDYYNKHQTNAEDFLPVNIEIAGKGYQDTTLQAKLNARDKGTLANVVIQYPTVASTILSYDMQLPFDDLKDTINSIFSETFLDVNSTISGNKDNHLLTIPMTKSGEMLTIDKILVGKFATELVALGATLDPNATLMKSYVDYYKKPHTTGESGEVDKIWESGKIKDSEVEYKNELKSELANYTISDSIFTSYEELIKFSKYAKKMYPYSTYYVLGLDSFPNQTFVAADSLVGSTNDALVNKDASEVVDGGYNFKSFHTSGTPQNKTLKAVYELFKPGFEANAIWVGGGGAYGSSSLTVQKMAFSLGSTAGYSHTFYKDNAVVKKFHFATNIPELSAKKNVFDKITSISNVGSKLAPTDAQKQWAILEGEQYKNPILKSTEKKVGKHDYILSDKNADAKFAEIQNQEGFLVYGTPFVYDESKKVVKYKFDDDADFEFNKEVKYLGQMKQGPSGKLYDLFFLPQKYLIKSVSSGSGVVNELDADWIAAPSKVKSTDTTNYFLTQGPSIMGVHANDKEDKATKAFIKWLISERITLTVDKKTYENSTPVEIIAAYGSYIAPTKNILSLDKNSEAYKKLKLNKATETTFDALKDVLTNPNSNKLVEDPAAPKSQTLRQGLEAAGKSFMTTTDQGKEMSFNQFVLKIKQAVR</sequence>
<dbReference type="InterPro" id="IPR054825">
    <property type="entry name" value="P68-like"/>
</dbReference>
<keyword evidence="2" id="KW-0732">Signal</keyword>
<evidence type="ECO:0000313" key="6">
    <source>
        <dbReference type="Proteomes" id="UP001460679"/>
    </source>
</evidence>
<dbReference type="Proteomes" id="UP001460679">
    <property type="component" value="Chromosome"/>
</dbReference>
<feature type="signal peptide" evidence="2">
    <location>
        <begin position="1"/>
        <end position="22"/>
    </location>
</feature>
<gene>
    <name evidence="5" type="ORF">WG616_02845</name>
</gene>
<evidence type="ECO:0000256" key="1">
    <source>
        <dbReference type="ARBA" id="ARBA00009031"/>
    </source>
</evidence>
<dbReference type="Pfam" id="PF03305">
    <property type="entry name" value="Lipoprotein_X"/>
    <property type="match status" value="1"/>
</dbReference>
<dbReference type="NCBIfam" id="NF045826">
    <property type="entry name" value="lipo_P68"/>
    <property type="match status" value="1"/>
</dbReference>
<protein>
    <submittedName>
        <fullName evidence="5">P80 family lipoprotein</fullName>
    </submittedName>
</protein>
<feature type="chain" id="PRO_5047078688" evidence="2">
    <location>
        <begin position="23"/>
        <end position="704"/>
    </location>
</feature>
<evidence type="ECO:0000259" key="3">
    <source>
        <dbReference type="Pfam" id="PF03202"/>
    </source>
</evidence>
<evidence type="ECO:0000259" key="4">
    <source>
        <dbReference type="Pfam" id="PF03305"/>
    </source>
</evidence>
<organism evidence="5 6">
    <name type="scientific">[Mycoplasma] gypis</name>
    <dbReference type="NCBI Taxonomy" id="92404"/>
    <lineage>
        <taxon>Bacteria</taxon>
        <taxon>Bacillati</taxon>
        <taxon>Mycoplasmatota</taxon>
        <taxon>Mycoplasmoidales</taxon>
        <taxon>Metamycoplasmataceae</taxon>
        <taxon>Metamycoplasma</taxon>
    </lineage>
</organism>
<keyword evidence="5" id="KW-0449">Lipoprotein</keyword>
<comment type="similarity">
    <text evidence="1">Belongs to the MG185/MG260 family.</text>
</comment>
<feature type="domain" description="Mycoplasma lipoprotein central" evidence="4">
    <location>
        <begin position="220"/>
        <end position="384"/>
    </location>
</feature>
<evidence type="ECO:0000256" key="2">
    <source>
        <dbReference type="SAM" id="SignalP"/>
    </source>
</evidence>
<dbReference type="Pfam" id="PF03202">
    <property type="entry name" value="Lipoprotein_10"/>
    <property type="match status" value="1"/>
</dbReference>
<feature type="domain" description="Mycoplasma lipoprotein C-terminal" evidence="3">
    <location>
        <begin position="558"/>
        <end position="680"/>
    </location>
</feature>
<accession>A0ABZ2RRK2</accession>
<name>A0ABZ2RRK2_9BACT</name>
<evidence type="ECO:0000313" key="5">
    <source>
        <dbReference type="EMBL" id="WXL28280.1"/>
    </source>
</evidence>
<dbReference type="InterPro" id="IPR004890">
    <property type="entry name" value="Lipoprotein_10_C"/>
</dbReference>
<reference evidence="5" key="1">
    <citation type="submission" date="2024-03" db="EMBL/GenBank/DDBJ databases">
        <title>Complete genome sequence of Mycoplasma gypis type strain B1/T1.</title>
        <authorList>
            <person name="Spergser J."/>
        </authorList>
    </citation>
    <scope>NUCLEOTIDE SEQUENCE [LARGE SCALE GENOMIC DNA]</scope>
    <source>
        <strain evidence="5">B1/T1</strain>
    </source>
</reference>
<dbReference type="RefSeq" id="WP_338867324.1">
    <property type="nucleotide sequence ID" value="NZ_CP148066.1"/>
</dbReference>
<dbReference type="EMBL" id="CP148066">
    <property type="protein sequence ID" value="WXL28280.1"/>
    <property type="molecule type" value="Genomic_DNA"/>
</dbReference>
<dbReference type="PROSITE" id="PS51257">
    <property type="entry name" value="PROKAR_LIPOPROTEIN"/>
    <property type="match status" value="1"/>
</dbReference>
<proteinExistence type="inferred from homology"/>